<dbReference type="GO" id="GO:0046583">
    <property type="term" value="F:monoatomic cation efflux transmembrane transporter activity"/>
    <property type="evidence" value="ECO:0007669"/>
    <property type="project" value="TreeGrafter"/>
</dbReference>
<evidence type="ECO:0000256" key="5">
    <source>
        <dbReference type="SAM" id="Phobius"/>
    </source>
</evidence>
<dbReference type="RefSeq" id="WP_100590520.1">
    <property type="nucleotide sequence ID" value="NZ_CP015578.1"/>
</dbReference>
<feature type="transmembrane region" description="Helical" evidence="5">
    <location>
        <begin position="216"/>
        <end position="236"/>
    </location>
</feature>
<name>A0A1X9SM17_9BACT</name>
<dbReference type="InterPro" id="IPR038665">
    <property type="entry name" value="Voltage-dep_anion_channel_sf"/>
</dbReference>
<accession>A0A1X9SM17</accession>
<protein>
    <submittedName>
        <fullName evidence="6">Tellurite-resistance/dicarboxylate transporter (TDT) family protein</fullName>
    </submittedName>
</protein>
<feature type="transmembrane region" description="Helical" evidence="5">
    <location>
        <begin position="7"/>
        <end position="25"/>
    </location>
</feature>
<dbReference type="InterPro" id="IPR004695">
    <property type="entry name" value="SLAC1/Mae1/Ssu1/TehA"/>
</dbReference>
<dbReference type="PANTHER" id="PTHR37955">
    <property type="entry name" value="TELLURITE RESISTANCE PROTEIN TEHA"/>
    <property type="match status" value="1"/>
</dbReference>
<feature type="transmembrane region" description="Helical" evidence="5">
    <location>
        <begin position="37"/>
        <end position="58"/>
    </location>
</feature>
<evidence type="ECO:0000256" key="4">
    <source>
        <dbReference type="ARBA" id="ARBA00023136"/>
    </source>
</evidence>
<feature type="transmembrane region" description="Helical" evidence="5">
    <location>
        <begin position="272"/>
        <end position="294"/>
    </location>
</feature>
<evidence type="ECO:0000256" key="3">
    <source>
        <dbReference type="ARBA" id="ARBA00022989"/>
    </source>
</evidence>
<dbReference type="EMBL" id="CP015578">
    <property type="protein sequence ID" value="ARQ97285.1"/>
    <property type="molecule type" value="Genomic_DNA"/>
</dbReference>
<feature type="transmembrane region" description="Helical" evidence="5">
    <location>
        <begin position="248"/>
        <end position="266"/>
    </location>
</feature>
<dbReference type="KEGG" id="clx:CLAN_0536"/>
<keyword evidence="4 5" id="KW-0472">Membrane</keyword>
<dbReference type="GO" id="GO:0005886">
    <property type="term" value="C:plasma membrane"/>
    <property type="evidence" value="ECO:0007669"/>
    <property type="project" value="TreeGrafter"/>
</dbReference>
<evidence type="ECO:0000313" key="6">
    <source>
        <dbReference type="EMBL" id="ARQ97285.1"/>
    </source>
</evidence>
<keyword evidence="2 5" id="KW-0812">Transmembrane</keyword>
<dbReference type="GeneID" id="46921009"/>
<evidence type="ECO:0000256" key="1">
    <source>
        <dbReference type="ARBA" id="ARBA00004141"/>
    </source>
</evidence>
<dbReference type="Proteomes" id="UP000202031">
    <property type="component" value="Chromosome"/>
</dbReference>
<reference evidence="7" key="1">
    <citation type="journal article" date="2017" name="Genome Biol. Evol.">
        <title>Comparative Genomic Analysis Identifies a Campylobacter Clade Deficient in Selenium Metabolism.</title>
        <authorList>
            <person name="Miller W.G."/>
            <person name="Yee E."/>
            <person name="Lopes B.S."/>
            <person name="Chapman M.H."/>
            <person name="Huynh S."/>
            <person name="Bono J.L."/>
            <person name="Parker C.T."/>
            <person name="Strachan N.J.C."/>
            <person name="Forbes K.J."/>
        </authorList>
    </citation>
    <scope>NUCLEOTIDE SEQUENCE [LARGE SCALE GENOMIC DNA]</scope>
    <source>
        <strain evidence="7">NCTC 13004</strain>
    </source>
</reference>
<organism evidence="6 7">
    <name type="scientific">Campylobacter lanienae NCTC 13004</name>
    <dbReference type="NCBI Taxonomy" id="1031753"/>
    <lineage>
        <taxon>Bacteria</taxon>
        <taxon>Pseudomonadati</taxon>
        <taxon>Campylobacterota</taxon>
        <taxon>Epsilonproteobacteria</taxon>
        <taxon>Campylobacterales</taxon>
        <taxon>Campylobacteraceae</taxon>
        <taxon>Campylobacter</taxon>
    </lineage>
</organism>
<feature type="transmembrane region" description="Helical" evidence="5">
    <location>
        <begin position="157"/>
        <end position="178"/>
    </location>
</feature>
<proteinExistence type="predicted"/>
<dbReference type="InterPro" id="IPR052951">
    <property type="entry name" value="Tellurite_res_ion_channel"/>
</dbReference>
<dbReference type="AlphaFoldDB" id="A0A1X9SM17"/>
<evidence type="ECO:0000313" key="7">
    <source>
        <dbReference type="Proteomes" id="UP000202031"/>
    </source>
</evidence>
<keyword evidence="3 5" id="KW-1133">Transmembrane helix</keyword>
<dbReference type="Gene3D" id="1.50.10.150">
    <property type="entry name" value="Voltage-dependent anion channel"/>
    <property type="match status" value="1"/>
</dbReference>
<feature type="transmembrane region" description="Helical" evidence="5">
    <location>
        <begin position="103"/>
        <end position="124"/>
    </location>
</feature>
<sequence>MSRISNFPIMFFAIIMGFGGFSMAIRKVSVVFEINSLYFDIFKIITSAIFLLVVLLYAIKIFINIDEVKSEFNHQIRLNFFGAIPISFLILANLWQKSIVYEWLFYSGLILQTYITFRVIAFWINKNLEIKHSNPAWFIPVVGNLIVVISSDKNYEWLWYYFSIGVFFWIILFSIMFYRILFHEQLAQKFMPTLFIMIAPPAVGFLGYYKLVGFDVAANIMLNLTIFFSFMVIYMYKNFLKLKFFLSWWAFIFPSAAASIAMLEGYNINNNIAFLYIGMTIFILLCVMVIYVSYHTVKNIIAKNICVME</sequence>
<feature type="transmembrane region" description="Helical" evidence="5">
    <location>
        <begin position="78"/>
        <end position="97"/>
    </location>
</feature>
<feature type="transmembrane region" description="Helical" evidence="5">
    <location>
        <begin position="190"/>
        <end position="210"/>
    </location>
</feature>
<dbReference type="PANTHER" id="PTHR37955:SF1">
    <property type="entry name" value="DEP DOMAIN-CONTAINING PROTEIN"/>
    <property type="match status" value="1"/>
</dbReference>
<comment type="subcellular location">
    <subcellularLocation>
        <location evidence="1">Membrane</location>
        <topology evidence="1">Multi-pass membrane protein</topology>
    </subcellularLocation>
</comment>
<dbReference type="CDD" id="cd09323">
    <property type="entry name" value="TDT_SLAC1_like"/>
    <property type="match status" value="1"/>
</dbReference>
<gene>
    <name evidence="6" type="ORF">CLAN_0536</name>
</gene>
<dbReference type="Pfam" id="PF03595">
    <property type="entry name" value="SLAC1"/>
    <property type="match status" value="1"/>
</dbReference>
<evidence type="ECO:0000256" key="2">
    <source>
        <dbReference type="ARBA" id="ARBA00022692"/>
    </source>
</evidence>